<comment type="caution">
    <text evidence="1">The sequence shown here is derived from an EMBL/GenBank/DDBJ whole genome shotgun (WGS) entry which is preliminary data.</text>
</comment>
<dbReference type="Proteomes" id="UP001497680">
    <property type="component" value="Unassembled WGS sequence"/>
</dbReference>
<protein>
    <submittedName>
        <fullName evidence="1">Glutamate decarboxylase</fullName>
    </submittedName>
</protein>
<evidence type="ECO:0000313" key="2">
    <source>
        <dbReference type="Proteomes" id="UP001497680"/>
    </source>
</evidence>
<name>A0ACC0CXE7_9PEZI</name>
<evidence type="ECO:0000313" key="1">
    <source>
        <dbReference type="EMBL" id="KAI6085002.1"/>
    </source>
</evidence>
<proteinExistence type="predicted"/>
<gene>
    <name evidence="1" type="ORF">F4821DRAFT_241696</name>
</gene>
<keyword evidence="2" id="KW-1185">Reference proteome</keyword>
<sequence length="566" mass="62881">MSLSRHIDPEELIERLHDANLTENGRKIRQKMTTSHLTPYGTKYASEADIPKYRIPKEGAPADTAYQLIRDELDLDGKPNLNLASFVATYMEPNATQLMVENLSKNLADNDEYPAMMTLHERCVSILAHLWGAKKGEKAVGTATTGSSEAIHLGGLAMKRRWQEHRKAKGLDAHSPNIIMGANAQVALEKFARYFDVEARVLPVSKASDYRLDPELVRQNLDENTIGVFAILGSTYTGHYEPVEEISKVLDEFQEKTGIDIPIHVDAASGGFVAPFTHAQAGGSKWNFDLPRVKSINVSGHKYGLVYAGVGWIVWRDESFLPEHLVFELHYLGGTEKSFTLNFSRPGAQVVAQYYNLIHLGFNGYREIMENCLRNARLLSKSLEATGWYTCVSDIHRRASASAGVIAGAKHAVLGEEGETSADYVAGLPVVSFRLADEFRAEFPHIKQEGVSLLMRARQWIIPNYALPPAEDKTEILRVVVRESMSLDLLDRLIADLISVTQTLIDHDEVDLSILQKQRPAGDNRPLKDQGGRRQKSAAEGMTEESVRVVEGKAARLADGIHRTVC</sequence>
<dbReference type="EMBL" id="MU394330">
    <property type="protein sequence ID" value="KAI6085002.1"/>
    <property type="molecule type" value="Genomic_DNA"/>
</dbReference>
<reference evidence="1 2" key="1">
    <citation type="journal article" date="2022" name="New Phytol.">
        <title>Ecological generalism drives hyperdiversity of secondary metabolite gene clusters in xylarialean endophytes.</title>
        <authorList>
            <person name="Franco M.E.E."/>
            <person name="Wisecaver J.H."/>
            <person name="Arnold A.E."/>
            <person name="Ju Y.M."/>
            <person name="Slot J.C."/>
            <person name="Ahrendt S."/>
            <person name="Moore L.P."/>
            <person name="Eastman K.E."/>
            <person name="Scott K."/>
            <person name="Konkel Z."/>
            <person name="Mondo S.J."/>
            <person name="Kuo A."/>
            <person name="Hayes R.D."/>
            <person name="Haridas S."/>
            <person name="Andreopoulos B."/>
            <person name="Riley R."/>
            <person name="LaButti K."/>
            <person name="Pangilinan J."/>
            <person name="Lipzen A."/>
            <person name="Amirebrahimi M."/>
            <person name="Yan J."/>
            <person name="Adam C."/>
            <person name="Keymanesh K."/>
            <person name="Ng V."/>
            <person name="Louie K."/>
            <person name="Northen T."/>
            <person name="Drula E."/>
            <person name="Henrissat B."/>
            <person name="Hsieh H.M."/>
            <person name="Youens-Clark K."/>
            <person name="Lutzoni F."/>
            <person name="Miadlikowska J."/>
            <person name="Eastwood D.C."/>
            <person name="Hamelin R.C."/>
            <person name="Grigoriev I.V."/>
            <person name="U'Ren J.M."/>
        </authorList>
    </citation>
    <scope>NUCLEOTIDE SEQUENCE [LARGE SCALE GENOMIC DNA]</scope>
    <source>
        <strain evidence="1 2">ER1909</strain>
    </source>
</reference>
<accession>A0ACC0CXE7</accession>
<organism evidence="1 2">
    <name type="scientific">Hypoxylon rubiginosum</name>
    <dbReference type="NCBI Taxonomy" id="110542"/>
    <lineage>
        <taxon>Eukaryota</taxon>
        <taxon>Fungi</taxon>
        <taxon>Dikarya</taxon>
        <taxon>Ascomycota</taxon>
        <taxon>Pezizomycotina</taxon>
        <taxon>Sordariomycetes</taxon>
        <taxon>Xylariomycetidae</taxon>
        <taxon>Xylariales</taxon>
        <taxon>Hypoxylaceae</taxon>
        <taxon>Hypoxylon</taxon>
    </lineage>
</organism>